<accession>A0A9P1P0Q0</accession>
<name>A0A9P1P0Q0_9CYAN</name>
<dbReference type="AlphaFoldDB" id="A0A9P1P0Q0"/>
<proteinExistence type="predicted"/>
<organism evidence="1 2">
    <name type="scientific">Limnospira indica PCC 8005</name>
    <dbReference type="NCBI Taxonomy" id="376219"/>
    <lineage>
        <taxon>Bacteria</taxon>
        <taxon>Bacillati</taxon>
        <taxon>Cyanobacteriota</taxon>
        <taxon>Cyanophyceae</taxon>
        <taxon>Oscillatoriophycideae</taxon>
        <taxon>Oscillatoriales</taxon>
        <taxon>Sirenicapillariaceae</taxon>
        <taxon>Limnospira</taxon>
    </lineage>
</organism>
<gene>
    <name evidence="1" type="ORF">ARTHRO_30312</name>
</gene>
<dbReference type="EMBL" id="FO818640">
    <property type="protein sequence ID" value="CDM95046.1"/>
    <property type="molecule type" value="Genomic_DNA"/>
</dbReference>
<sequence>MTGRRWELREVRELGSWEVRELTGPRVDRWEVRELTSESWGKSES</sequence>
<dbReference type="Proteomes" id="UP000032946">
    <property type="component" value="Chromosome"/>
</dbReference>
<protein>
    <submittedName>
        <fullName evidence="1">Uncharacterized protein</fullName>
    </submittedName>
</protein>
<evidence type="ECO:0000313" key="1">
    <source>
        <dbReference type="EMBL" id="CDM95046.1"/>
    </source>
</evidence>
<reference evidence="1 2" key="1">
    <citation type="submission" date="2014-02" db="EMBL/GenBank/DDBJ databases">
        <authorList>
            <person name="Genoscope - CEA"/>
        </authorList>
    </citation>
    <scope>NUCLEOTIDE SEQUENCE [LARGE SCALE GENOMIC DNA]</scope>
    <source>
        <strain evidence="1 2">PCC 8005</strain>
    </source>
</reference>
<evidence type="ECO:0000313" key="2">
    <source>
        <dbReference type="Proteomes" id="UP000032946"/>
    </source>
</evidence>
<keyword evidence="2" id="KW-1185">Reference proteome</keyword>